<dbReference type="AlphaFoldDB" id="A0A0S4J7J5"/>
<keyword evidence="6" id="KW-1185">Reference proteome</keyword>
<dbReference type="GO" id="GO:0046961">
    <property type="term" value="F:proton-transporting ATPase activity, rotational mechanism"/>
    <property type="evidence" value="ECO:0007669"/>
    <property type="project" value="InterPro"/>
</dbReference>
<evidence type="ECO:0000256" key="4">
    <source>
        <dbReference type="SAM" id="Coils"/>
    </source>
</evidence>
<accession>A0A0S4J7J5</accession>
<name>A0A0S4J7J5_BODSA</name>
<sequence>MSEERQIQSMIDFIEREAQEKAEELDAAAQEEYDVEKMRLVEAEKAKIRANLEKKKKQVEVERRVTRANYAKSQRLRLMDERAGILDELNATIKKKITDIINDKNAYQKLLLDLVRQSLRSIQADSIVECRKQDEQIISKAIGELQTWYQKESGKAVTITLNKTSNLDDAEAWGGVILRSSDGRIVCNNTLSYRAHYCFREQAPTVRYFLFNPEAPI</sequence>
<dbReference type="EMBL" id="CYKH01001305">
    <property type="protein sequence ID" value="CUG86453.1"/>
    <property type="molecule type" value="Genomic_DNA"/>
</dbReference>
<dbReference type="Proteomes" id="UP000051952">
    <property type="component" value="Unassembled WGS sequence"/>
</dbReference>
<dbReference type="Gene3D" id="3.30.2320.30">
    <property type="entry name" value="ATP synthase, E subunit, C-terminal"/>
    <property type="match status" value="1"/>
</dbReference>
<protein>
    <submittedName>
        <fullName evidence="5">ATP synthase, putative</fullName>
    </submittedName>
</protein>
<evidence type="ECO:0000256" key="2">
    <source>
        <dbReference type="ARBA" id="ARBA00022448"/>
    </source>
</evidence>
<dbReference type="GO" id="GO:0033178">
    <property type="term" value="C:proton-transporting two-sector ATPase complex, catalytic domain"/>
    <property type="evidence" value="ECO:0007669"/>
    <property type="project" value="InterPro"/>
</dbReference>
<dbReference type="SUPFAM" id="SSF160527">
    <property type="entry name" value="V-type ATPase subunit E-like"/>
    <property type="match status" value="1"/>
</dbReference>
<evidence type="ECO:0000256" key="1">
    <source>
        <dbReference type="ARBA" id="ARBA00005901"/>
    </source>
</evidence>
<dbReference type="InterPro" id="IPR038495">
    <property type="entry name" value="ATPase_E_C"/>
</dbReference>
<comment type="similarity">
    <text evidence="1">Belongs to the V-ATPase E subunit family.</text>
</comment>
<keyword evidence="2" id="KW-0813">Transport</keyword>
<reference evidence="6" key="1">
    <citation type="submission" date="2015-09" db="EMBL/GenBank/DDBJ databases">
        <authorList>
            <consortium name="Pathogen Informatics"/>
        </authorList>
    </citation>
    <scope>NUCLEOTIDE SEQUENCE [LARGE SCALE GENOMIC DNA]</scope>
    <source>
        <strain evidence="6">Lake Konstanz</strain>
    </source>
</reference>
<dbReference type="PANTHER" id="PTHR45715">
    <property type="entry name" value="ATPASE H+-TRANSPORTING V1 SUBUNIT E1A-RELATED"/>
    <property type="match status" value="1"/>
</dbReference>
<evidence type="ECO:0000256" key="3">
    <source>
        <dbReference type="ARBA" id="ARBA00023065"/>
    </source>
</evidence>
<dbReference type="OMA" id="QHMMAFI"/>
<dbReference type="Gene3D" id="6.10.250.1620">
    <property type="match status" value="1"/>
</dbReference>
<gene>
    <name evidence="5" type="ORF">BSAL_93205</name>
</gene>
<dbReference type="Pfam" id="PF01991">
    <property type="entry name" value="vATP-synt_E"/>
    <property type="match status" value="1"/>
</dbReference>
<dbReference type="InterPro" id="IPR002842">
    <property type="entry name" value="ATPase_V1_Esu"/>
</dbReference>
<evidence type="ECO:0000313" key="6">
    <source>
        <dbReference type="Proteomes" id="UP000051952"/>
    </source>
</evidence>
<keyword evidence="4" id="KW-0175">Coiled coil</keyword>
<dbReference type="VEuPathDB" id="TriTrypDB:BSAL_93205"/>
<organism evidence="5 6">
    <name type="scientific">Bodo saltans</name>
    <name type="common">Flagellated protozoan</name>
    <dbReference type="NCBI Taxonomy" id="75058"/>
    <lineage>
        <taxon>Eukaryota</taxon>
        <taxon>Discoba</taxon>
        <taxon>Euglenozoa</taxon>
        <taxon>Kinetoplastea</taxon>
        <taxon>Metakinetoplastina</taxon>
        <taxon>Eubodonida</taxon>
        <taxon>Bodonidae</taxon>
        <taxon>Bodo</taxon>
    </lineage>
</organism>
<proteinExistence type="inferred from homology"/>
<dbReference type="OrthoDB" id="10263003at2759"/>
<feature type="coiled-coil region" evidence="4">
    <location>
        <begin position="11"/>
        <end position="69"/>
    </location>
</feature>
<evidence type="ECO:0000313" key="5">
    <source>
        <dbReference type="EMBL" id="CUG86453.1"/>
    </source>
</evidence>
<keyword evidence="3" id="KW-0406">Ion transport</keyword>